<evidence type="ECO:0000256" key="2">
    <source>
        <dbReference type="ARBA" id="ARBA00005695"/>
    </source>
</evidence>
<comment type="caution">
    <text evidence="7">The sequence shown here is derived from an EMBL/GenBank/DDBJ whole genome shotgun (WGS) entry which is preliminary data.</text>
</comment>
<accession>A0ABR6VGA5</accession>
<evidence type="ECO:0000313" key="8">
    <source>
        <dbReference type="Proteomes" id="UP000606870"/>
    </source>
</evidence>
<sequence>MKKLSLFLLIAFAAVSLLAGCAGQPKTDTVSYALEAEPASLDPGMTTSLAEANVQAELFEGLTRLDQHNQPQPALAESWDISPDGKVYTFHLRPHLTWSDGTPLTAQDFEYSWKRVVDPEVASQNAYMLFPIEGAEAYNQKKATADTVGVKALDDQTLQVRLKDPTVYFLTLTALHCYYPVPRWLVEAKPDTWASDAAGLVGCGPFVITKWVHSSEINVKRNPNYWDQAHVRSERLEFPISESQATRLRLVESGQANLMVEPPPADQDRLEALGLYRVAPYLGTYYYVFNVQKKPFDDVRIRRAFALTMERQGLVEHIVRARKEAAYAWVPPGITDTATGKDFRAEGGPLQHEDAAKARQLLQEAGYTPETLPEVTILFNTNEMHKAVAEAVQAMWQKNLGVHAGLTNQESKVYLASRMEGNFQVARASWVADYADPMTFLDVFADADNDAKYHNEDYNRLIRQAKETSDQAVRMQYMHEAEKILFDDCVIIPIYYTTQPYVAQPYVKGYHWSPLGLIDLKEAYIDKKGDTK</sequence>
<dbReference type="InterPro" id="IPR030678">
    <property type="entry name" value="Peptide/Ni-bd"/>
</dbReference>
<feature type="signal peptide" evidence="5">
    <location>
        <begin position="1"/>
        <end position="19"/>
    </location>
</feature>
<name>A0ABR6VGA5_9FIRM</name>
<dbReference type="SUPFAM" id="SSF53850">
    <property type="entry name" value="Periplasmic binding protein-like II"/>
    <property type="match status" value="1"/>
</dbReference>
<organism evidence="7 8">
    <name type="scientific">Megasphaera hominis</name>
    <dbReference type="NCBI Taxonomy" id="159836"/>
    <lineage>
        <taxon>Bacteria</taxon>
        <taxon>Bacillati</taxon>
        <taxon>Bacillota</taxon>
        <taxon>Negativicutes</taxon>
        <taxon>Veillonellales</taxon>
        <taxon>Veillonellaceae</taxon>
        <taxon>Megasphaera</taxon>
    </lineage>
</organism>
<keyword evidence="4 5" id="KW-0732">Signal</keyword>
<dbReference type="CDD" id="cd08504">
    <property type="entry name" value="PBP2_OppA"/>
    <property type="match status" value="1"/>
</dbReference>
<evidence type="ECO:0000256" key="1">
    <source>
        <dbReference type="ARBA" id="ARBA00004196"/>
    </source>
</evidence>
<evidence type="ECO:0000259" key="6">
    <source>
        <dbReference type="Pfam" id="PF00496"/>
    </source>
</evidence>
<evidence type="ECO:0000256" key="4">
    <source>
        <dbReference type="ARBA" id="ARBA00022729"/>
    </source>
</evidence>
<proteinExistence type="inferred from homology"/>
<dbReference type="PIRSF" id="PIRSF002741">
    <property type="entry name" value="MppA"/>
    <property type="match status" value="1"/>
</dbReference>
<dbReference type="EMBL" id="JACOGK010000006">
    <property type="protein sequence ID" value="MBC3536216.1"/>
    <property type="molecule type" value="Genomic_DNA"/>
</dbReference>
<evidence type="ECO:0000256" key="3">
    <source>
        <dbReference type="ARBA" id="ARBA00022448"/>
    </source>
</evidence>
<protein>
    <submittedName>
        <fullName evidence="7">Peptide ABC transporter substrate-binding protein</fullName>
    </submittedName>
</protein>
<dbReference type="Proteomes" id="UP000606870">
    <property type="component" value="Unassembled WGS sequence"/>
</dbReference>
<feature type="chain" id="PRO_5045399937" evidence="5">
    <location>
        <begin position="20"/>
        <end position="532"/>
    </location>
</feature>
<reference evidence="7 8" key="1">
    <citation type="submission" date="2020-08" db="EMBL/GenBank/DDBJ databases">
        <authorList>
            <person name="Liu C."/>
            <person name="Sun Q."/>
        </authorList>
    </citation>
    <scope>NUCLEOTIDE SEQUENCE [LARGE SCALE GENOMIC DNA]</scope>
    <source>
        <strain evidence="7 8">NSJ-59</strain>
    </source>
</reference>
<dbReference type="Gene3D" id="3.90.76.10">
    <property type="entry name" value="Dipeptide-binding Protein, Domain 1"/>
    <property type="match status" value="1"/>
</dbReference>
<comment type="similarity">
    <text evidence="2">Belongs to the bacterial solute-binding protein 5 family.</text>
</comment>
<keyword evidence="8" id="KW-1185">Reference proteome</keyword>
<dbReference type="Pfam" id="PF00496">
    <property type="entry name" value="SBP_bac_5"/>
    <property type="match status" value="1"/>
</dbReference>
<keyword evidence="3" id="KW-0813">Transport</keyword>
<dbReference type="RefSeq" id="WP_186502379.1">
    <property type="nucleotide sequence ID" value="NZ_JACOGK010000006.1"/>
</dbReference>
<feature type="domain" description="Solute-binding protein family 5" evidence="6">
    <location>
        <begin position="70"/>
        <end position="450"/>
    </location>
</feature>
<gene>
    <name evidence="7" type="ORF">H8J70_02980</name>
</gene>
<evidence type="ECO:0000313" key="7">
    <source>
        <dbReference type="EMBL" id="MBC3536216.1"/>
    </source>
</evidence>
<dbReference type="Gene3D" id="3.10.105.10">
    <property type="entry name" value="Dipeptide-binding Protein, Domain 3"/>
    <property type="match status" value="1"/>
</dbReference>
<evidence type="ECO:0000256" key="5">
    <source>
        <dbReference type="SAM" id="SignalP"/>
    </source>
</evidence>
<dbReference type="InterPro" id="IPR039424">
    <property type="entry name" value="SBP_5"/>
</dbReference>
<dbReference type="PROSITE" id="PS51257">
    <property type="entry name" value="PROKAR_LIPOPROTEIN"/>
    <property type="match status" value="1"/>
</dbReference>
<dbReference type="PANTHER" id="PTHR30290:SF10">
    <property type="entry name" value="PERIPLASMIC OLIGOPEPTIDE-BINDING PROTEIN-RELATED"/>
    <property type="match status" value="1"/>
</dbReference>
<dbReference type="PANTHER" id="PTHR30290">
    <property type="entry name" value="PERIPLASMIC BINDING COMPONENT OF ABC TRANSPORTER"/>
    <property type="match status" value="1"/>
</dbReference>
<comment type="subcellular location">
    <subcellularLocation>
        <location evidence="1">Cell envelope</location>
    </subcellularLocation>
</comment>
<dbReference type="Gene3D" id="3.40.190.10">
    <property type="entry name" value="Periplasmic binding protein-like II"/>
    <property type="match status" value="1"/>
</dbReference>
<dbReference type="InterPro" id="IPR000914">
    <property type="entry name" value="SBP_5_dom"/>
</dbReference>